<keyword evidence="2" id="KW-1185">Reference proteome</keyword>
<protein>
    <recommendedName>
        <fullName evidence="3">BTB domain-containing protein</fullName>
    </recommendedName>
</protein>
<reference evidence="1 2" key="1">
    <citation type="submission" date="2024-04" db="EMBL/GenBank/DDBJ databases">
        <title>Tritrichomonas musculus Genome.</title>
        <authorList>
            <person name="Alves-Ferreira E."/>
            <person name="Grigg M."/>
            <person name="Lorenzi H."/>
            <person name="Galac M."/>
        </authorList>
    </citation>
    <scope>NUCLEOTIDE SEQUENCE [LARGE SCALE GENOMIC DNA]</scope>
    <source>
        <strain evidence="1 2">EAF2021</strain>
    </source>
</reference>
<comment type="caution">
    <text evidence="1">The sequence shown here is derived from an EMBL/GenBank/DDBJ whole genome shotgun (WGS) entry which is preliminary data.</text>
</comment>
<accession>A0ABR2JQ96</accession>
<organism evidence="1 2">
    <name type="scientific">Tritrichomonas musculus</name>
    <dbReference type="NCBI Taxonomy" id="1915356"/>
    <lineage>
        <taxon>Eukaryota</taxon>
        <taxon>Metamonada</taxon>
        <taxon>Parabasalia</taxon>
        <taxon>Tritrichomonadida</taxon>
        <taxon>Tritrichomonadidae</taxon>
        <taxon>Tritrichomonas</taxon>
    </lineage>
</organism>
<name>A0ABR2JQ96_9EUKA</name>
<evidence type="ECO:0000313" key="2">
    <source>
        <dbReference type="Proteomes" id="UP001470230"/>
    </source>
</evidence>
<dbReference type="EMBL" id="JAPFFF010000010">
    <property type="protein sequence ID" value="KAK8880581.1"/>
    <property type="molecule type" value="Genomic_DNA"/>
</dbReference>
<proteinExistence type="predicted"/>
<evidence type="ECO:0000313" key="1">
    <source>
        <dbReference type="EMBL" id="KAK8880581.1"/>
    </source>
</evidence>
<gene>
    <name evidence="1" type="ORF">M9Y10_003261</name>
</gene>
<sequence>MSIKFEFQTSSVLHLPLESYQKDFTFIINGEEISTSRFVADLLSPKISRLHQIDPTFSEYSIFTKSQGEFKQILSHLTFKSFEVNKNEFAFYSEIFELLEISANDVKIANDPK</sequence>
<evidence type="ECO:0008006" key="3">
    <source>
        <dbReference type="Google" id="ProtNLM"/>
    </source>
</evidence>
<dbReference type="Proteomes" id="UP001470230">
    <property type="component" value="Unassembled WGS sequence"/>
</dbReference>